<gene>
    <name evidence="6 8" type="primary">purN</name>
    <name evidence="8" type="ORF">CA12_20910</name>
</gene>
<organism evidence="8 9">
    <name type="scientific">Alienimonas californiensis</name>
    <dbReference type="NCBI Taxonomy" id="2527989"/>
    <lineage>
        <taxon>Bacteria</taxon>
        <taxon>Pseudomonadati</taxon>
        <taxon>Planctomycetota</taxon>
        <taxon>Planctomycetia</taxon>
        <taxon>Planctomycetales</taxon>
        <taxon>Planctomycetaceae</taxon>
        <taxon>Alienimonas</taxon>
    </lineage>
</organism>
<dbReference type="PROSITE" id="PS00373">
    <property type="entry name" value="GART"/>
    <property type="match status" value="1"/>
</dbReference>
<name>A0A517P9D8_9PLAN</name>
<comment type="pathway">
    <text evidence="1 6">Purine metabolism; IMP biosynthesis via de novo pathway; N(2)-formyl-N(1)-(5-phospho-D-ribosyl)glycinamide from N(1)-(5-phospho-D-ribosyl)glycinamide (10-formyl THF route): step 1/1.</text>
</comment>
<evidence type="ECO:0000256" key="3">
    <source>
        <dbReference type="ARBA" id="ARBA00022755"/>
    </source>
</evidence>
<comment type="similarity">
    <text evidence="4 6">Belongs to the GART family.</text>
</comment>
<evidence type="ECO:0000256" key="4">
    <source>
        <dbReference type="ARBA" id="ARBA00038440"/>
    </source>
</evidence>
<dbReference type="GO" id="GO:0006189">
    <property type="term" value="P:'de novo' IMP biosynthetic process"/>
    <property type="evidence" value="ECO:0007669"/>
    <property type="project" value="UniProtKB-UniRule"/>
</dbReference>
<comment type="function">
    <text evidence="6">Catalyzes the transfer of a formyl group from 10-formyltetrahydrofolate to 5-phospho-ribosyl-glycinamide (GAR), producing 5-phospho-ribosyl-N-formylglycinamide (FGAR) and tetrahydrofolate.</text>
</comment>
<keyword evidence="2 6" id="KW-0808">Transferase</keyword>
<dbReference type="Proteomes" id="UP000318741">
    <property type="component" value="Chromosome"/>
</dbReference>
<dbReference type="EC" id="2.1.2.2" evidence="6"/>
<dbReference type="InterPro" id="IPR002376">
    <property type="entry name" value="Formyl_transf_N"/>
</dbReference>
<dbReference type="RefSeq" id="WP_207622196.1">
    <property type="nucleotide sequence ID" value="NZ_CP036265.1"/>
</dbReference>
<dbReference type="Gene3D" id="3.40.50.170">
    <property type="entry name" value="Formyl transferase, N-terminal domain"/>
    <property type="match status" value="1"/>
</dbReference>
<reference evidence="8 9" key="1">
    <citation type="submission" date="2019-02" db="EMBL/GenBank/DDBJ databases">
        <title>Deep-cultivation of Planctomycetes and their phenomic and genomic characterization uncovers novel biology.</title>
        <authorList>
            <person name="Wiegand S."/>
            <person name="Jogler M."/>
            <person name="Boedeker C."/>
            <person name="Pinto D."/>
            <person name="Vollmers J."/>
            <person name="Rivas-Marin E."/>
            <person name="Kohn T."/>
            <person name="Peeters S.H."/>
            <person name="Heuer A."/>
            <person name="Rast P."/>
            <person name="Oberbeckmann S."/>
            <person name="Bunk B."/>
            <person name="Jeske O."/>
            <person name="Meyerdierks A."/>
            <person name="Storesund J.E."/>
            <person name="Kallscheuer N."/>
            <person name="Luecker S."/>
            <person name="Lage O.M."/>
            <person name="Pohl T."/>
            <person name="Merkel B.J."/>
            <person name="Hornburger P."/>
            <person name="Mueller R.-W."/>
            <person name="Bruemmer F."/>
            <person name="Labrenz M."/>
            <person name="Spormann A.M."/>
            <person name="Op den Camp H."/>
            <person name="Overmann J."/>
            <person name="Amann R."/>
            <person name="Jetten M.S.M."/>
            <person name="Mascher T."/>
            <person name="Medema M.H."/>
            <person name="Devos D.P."/>
            <person name="Kaster A.-K."/>
            <person name="Ovreas L."/>
            <person name="Rohde M."/>
            <person name="Galperin M.Y."/>
            <person name="Jogler C."/>
        </authorList>
    </citation>
    <scope>NUCLEOTIDE SEQUENCE [LARGE SCALE GENOMIC DNA]</scope>
    <source>
        <strain evidence="8 9">CA12</strain>
    </source>
</reference>
<accession>A0A517P9D8</accession>
<evidence type="ECO:0000313" key="9">
    <source>
        <dbReference type="Proteomes" id="UP000318741"/>
    </source>
</evidence>
<dbReference type="AlphaFoldDB" id="A0A517P9D8"/>
<keyword evidence="3 6" id="KW-0658">Purine biosynthesis</keyword>
<dbReference type="PANTHER" id="PTHR43369">
    <property type="entry name" value="PHOSPHORIBOSYLGLYCINAMIDE FORMYLTRANSFERASE"/>
    <property type="match status" value="1"/>
</dbReference>
<keyword evidence="9" id="KW-1185">Reference proteome</keyword>
<protein>
    <recommendedName>
        <fullName evidence="6">Phosphoribosylglycinamide formyltransferase</fullName>
        <ecNumber evidence="6">2.1.2.2</ecNumber>
    </recommendedName>
    <alternativeName>
        <fullName evidence="6">5'-phosphoribosylglycinamide transformylase</fullName>
    </alternativeName>
    <alternativeName>
        <fullName evidence="6">GAR transformylase</fullName>
        <shortName evidence="6">GART</shortName>
    </alternativeName>
</protein>
<feature type="active site" description="Proton donor" evidence="6">
    <location>
        <position position="126"/>
    </location>
</feature>
<evidence type="ECO:0000313" key="8">
    <source>
        <dbReference type="EMBL" id="QDT15993.1"/>
    </source>
</evidence>
<dbReference type="HAMAP" id="MF_01930">
    <property type="entry name" value="PurN"/>
    <property type="match status" value="1"/>
</dbReference>
<dbReference type="SUPFAM" id="SSF53328">
    <property type="entry name" value="Formyltransferase"/>
    <property type="match status" value="1"/>
</dbReference>
<feature type="binding site" evidence="6">
    <location>
        <position position="124"/>
    </location>
    <ligand>
        <name>(6R)-10-formyltetrahydrofolate</name>
        <dbReference type="ChEBI" id="CHEBI:195366"/>
    </ligand>
</feature>
<evidence type="ECO:0000256" key="5">
    <source>
        <dbReference type="ARBA" id="ARBA00047664"/>
    </source>
</evidence>
<dbReference type="PANTHER" id="PTHR43369:SF2">
    <property type="entry name" value="PHOSPHORIBOSYLGLYCINAMIDE FORMYLTRANSFERASE"/>
    <property type="match status" value="1"/>
</dbReference>
<sequence length="223" mass="23585">MANDLDQNGPRRPLAAPLERPVRLACLISGGGRTVLNLHEQIVAGGLNAEIVCVLASRPCAGVGRCEEAGLAVEVVAPRSFPDEAAYGEAVWSRIEASGADLVVLAGFLSRLPIPKRWDLRVLNIHPSLLPAFGGAGMYGDRVHRAALARGVTVSGCTVHLVTEEYDAGPIVLQAVVPVEPDDDADALAARVFAAECEALPEAIRRWASGRLAVSGNRVRRMS</sequence>
<evidence type="ECO:0000256" key="1">
    <source>
        <dbReference type="ARBA" id="ARBA00005054"/>
    </source>
</evidence>
<feature type="site" description="Raises pKa of active site His" evidence="6">
    <location>
        <position position="167"/>
    </location>
</feature>
<evidence type="ECO:0000259" key="7">
    <source>
        <dbReference type="Pfam" id="PF00551"/>
    </source>
</evidence>
<dbReference type="UniPathway" id="UPA00074">
    <property type="reaction ID" value="UER00126"/>
</dbReference>
<evidence type="ECO:0000256" key="6">
    <source>
        <dbReference type="HAMAP-Rule" id="MF_01930"/>
    </source>
</evidence>
<dbReference type="KEGG" id="acaf:CA12_20910"/>
<dbReference type="CDD" id="cd08645">
    <property type="entry name" value="FMT_core_GART"/>
    <property type="match status" value="1"/>
</dbReference>
<comment type="catalytic activity">
    <reaction evidence="5 6">
        <text>N(1)-(5-phospho-beta-D-ribosyl)glycinamide + (6R)-10-formyltetrahydrofolate = N(2)-formyl-N(1)-(5-phospho-beta-D-ribosyl)glycinamide + (6S)-5,6,7,8-tetrahydrofolate + H(+)</text>
        <dbReference type="Rhea" id="RHEA:15053"/>
        <dbReference type="ChEBI" id="CHEBI:15378"/>
        <dbReference type="ChEBI" id="CHEBI:57453"/>
        <dbReference type="ChEBI" id="CHEBI:143788"/>
        <dbReference type="ChEBI" id="CHEBI:147286"/>
        <dbReference type="ChEBI" id="CHEBI:195366"/>
        <dbReference type="EC" id="2.1.2.2"/>
    </reaction>
</comment>
<dbReference type="InterPro" id="IPR036477">
    <property type="entry name" value="Formyl_transf_N_sf"/>
</dbReference>
<dbReference type="GO" id="GO:0004644">
    <property type="term" value="F:phosphoribosylglycinamide formyltransferase activity"/>
    <property type="evidence" value="ECO:0007669"/>
    <property type="project" value="UniProtKB-UniRule"/>
</dbReference>
<dbReference type="Pfam" id="PF00551">
    <property type="entry name" value="Formyl_trans_N"/>
    <property type="match status" value="1"/>
</dbReference>
<dbReference type="GO" id="GO:0005829">
    <property type="term" value="C:cytosol"/>
    <property type="evidence" value="ECO:0007669"/>
    <property type="project" value="TreeGrafter"/>
</dbReference>
<dbReference type="EMBL" id="CP036265">
    <property type="protein sequence ID" value="QDT15993.1"/>
    <property type="molecule type" value="Genomic_DNA"/>
</dbReference>
<evidence type="ECO:0000256" key="2">
    <source>
        <dbReference type="ARBA" id="ARBA00022679"/>
    </source>
</evidence>
<proteinExistence type="inferred from homology"/>
<feature type="domain" description="Formyl transferase N-terminal" evidence="7">
    <location>
        <begin position="23"/>
        <end position="204"/>
    </location>
</feature>
<comment type="caution">
    <text evidence="6">Lacks conserved residue(s) required for the propagation of feature annotation.</text>
</comment>
<dbReference type="InterPro" id="IPR001555">
    <property type="entry name" value="GART_AS"/>
</dbReference>
<dbReference type="InterPro" id="IPR004607">
    <property type="entry name" value="GART"/>
</dbReference>